<evidence type="ECO:0000313" key="1">
    <source>
        <dbReference type="EMBL" id="KAK6207017.1"/>
    </source>
</evidence>
<dbReference type="EMBL" id="JASAOK010000054">
    <property type="protein sequence ID" value="KAK6207017.1"/>
    <property type="molecule type" value="Genomic_DNA"/>
</dbReference>
<accession>A0AAV9SVZ1</accession>
<comment type="caution">
    <text evidence="1">The sequence shown here is derived from an EMBL/GenBank/DDBJ whole genome shotgun (WGS) entry which is preliminary data.</text>
</comment>
<dbReference type="AlphaFoldDB" id="A0AAV9SVZ1"/>
<dbReference type="Proteomes" id="UP001327957">
    <property type="component" value="Unassembled WGS sequence"/>
</dbReference>
<name>A0AAV9SVZ1_9PEZI</name>
<keyword evidence="2" id="KW-1185">Reference proteome</keyword>
<reference evidence="1 2" key="1">
    <citation type="submission" date="2023-04" db="EMBL/GenBank/DDBJ databases">
        <title>Colletotrichum tabacum stain YC1 causing leaf anthracnose on Nicotiana tabacum(L.) cv.</title>
        <authorList>
            <person name="Ji Z."/>
            <person name="Wang M."/>
            <person name="Zhang J."/>
            <person name="Wang N."/>
            <person name="Zhou Z."/>
        </authorList>
    </citation>
    <scope>NUCLEOTIDE SEQUENCE [LARGE SCALE GENOMIC DNA]</scope>
    <source>
        <strain evidence="1 2">YC1</strain>
    </source>
</reference>
<organism evidence="1 2">
    <name type="scientific">Colletotrichum tabaci</name>
    <dbReference type="NCBI Taxonomy" id="1209068"/>
    <lineage>
        <taxon>Eukaryota</taxon>
        <taxon>Fungi</taxon>
        <taxon>Dikarya</taxon>
        <taxon>Ascomycota</taxon>
        <taxon>Pezizomycotina</taxon>
        <taxon>Sordariomycetes</taxon>
        <taxon>Hypocreomycetidae</taxon>
        <taxon>Glomerellales</taxon>
        <taxon>Glomerellaceae</taxon>
        <taxon>Colletotrichum</taxon>
        <taxon>Colletotrichum destructivum species complex</taxon>
    </lineage>
</organism>
<protein>
    <submittedName>
        <fullName evidence="1">Aliphatic nitrilase</fullName>
    </submittedName>
</protein>
<proteinExistence type="predicted"/>
<evidence type="ECO:0000313" key="2">
    <source>
        <dbReference type="Proteomes" id="UP001327957"/>
    </source>
</evidence>
<gene>
    <name evidence="1" type="ORF">QIS74_13505</name>
</gene>
<sequence>MSWPFANPPASVSRFYPGMAFNMYVHRDHVRLAPSPYFANAEEDDWVNTGAVYSVLSKGYSFSPAVGASLVTGQSGTRVAISASIFDPSGLDDSVTQEIDGQA</sequence>